<keyword evidence="10" id="KW-1133">Transmembrane helix</keyword>
<dbReference type="PROSITE" id="PS01186">
    <property type="entry name" value="EGF_2"/>
    <property type="match status" value="6"/>
</dbReference>
<feature type="disulfide bond" evidence="14">
    <location>
        <begin position="1032"/>
        <end position="1041"/>
    </location>
</feature>
<keyword evidence="5 15" id="KW-0732">Signal</keyword>
<dbReference type="FunFam" id="2.10.25.10:FF:000321">
    <property type="entry name" value="Protein delta homolog 1"/>
    <property type="match status" value="2"/>
</dbReference>
<dbReference type="SMART" id="SM00181">
    <property type="entry name" value="EGF"/>
    <property type="match status" value="10"/>
</dbReference>
<keyword evidence="7" id="KW-0221">Differentiation</keyword>
<evidence type="ECO:0000256" key="4">
    <source>
        <dbReference type="ARBA" id="ARBA00022692"/>
    </source>
</evidence>
<dbReference type="PROSITE" id="PS51549">
    <property type="entry name" value="DM13"/>
    <property type="match status" value="2"/>
</dbReference>
<comment type="subcellular location">
    <subcellularLocation>
        <location evidence="1">Membrane</location>
        <topology evidence="1">Single-pass type I membrane protein</topology>
    </subcellularLocation>
</comment>
<reference evidence="19" key="1">
    <citation type="submission" date="2021-10" db="EMBL/GenBank/DDBJ databases">
        <title>Tropical sea cucumber genome reveals ecological adaptation and Cuvierian tubules defense mechanism.</title>
        <authorList>
            <person name="Chen T."/>
        </authorList>
    </citation>
    <scope>NUCLEOTIDE SEQUENCE</scope>
    <source>
        <strain evidence="19">Nanhai2018</strain>
        <tissue evidence="19">Muscle</tissue>
    </source>
</reference>
<dbReference type="Pfam" id="PF25489">
    <property type="entry name" value="At5g54830"/>
    <property type="match status" value="1"/>
</dbReference>
<sequence>MEKITTSLFVTLMCFSMVVHVTQGQEQNLGPFIGTLNQRQAIIVQGDAYAASRNTIVIDRFTFNPFEGTDAFFFIGNMIGSGLIIATEDGSTMPLRSYNNERVLLRIDDQIITNFQVLYIWIPSIEVNLGDVSIPPGLVLPAEFSLGPLGLNPVLHNVRADNVIIVNAKQLRLVNFSYDDSAPDVYFWVGTGTPSGSGQRVPDENGVINEPISEYNRETITITLPDNLTVFDVDYLSVWCERFAVDFGHVMIPMNLDPLLLPAFLDAEQPEPKVFGNCQVLEEDKLQVAWTVDSQRDVICIQLRGKVDLNEYMAFGISGSPTSTLMRGSDVTVGWTDASTMQGNAVDYFLENYVPCSVNQASGACPDILLGGTDDVTLINHEVRDGVTYITYEKPITAAVGLMQSDLSIPLDRPVFISWAYGRINDIGLVTRHETRTPGNVQINFGMASSTCPDFTPETDNEPVVPWFIPPIVSLTSNTFTAFIGPSGGLRGVQGITGVVGWGIAWYINNAIIPEITVSRGVQYVFVVNGGNDPTTPALNHPFYITSSERGGYSQLTEAQQQLETIYAGPVSGPLCEWKTTADPIDHPNFITYQATLNLECVVSTGGSGVFRWIPDNNTPDLVYYQCYTHQYLGWKISVVGEAPIQPCDSQPCQNGGICTNFGTTAFLCNCAGTGFTGTQCQTGEPSFQPCDFQPCVNQGVCTNTGPTSFQCNCPTGFTGERCEIPQILPCDTQPCQNGGTCTNVGTTFQCGCPTGFSGSTCSIPQILPCDMQPCQNDGICSNVGTTFQCQCPAGFSGTTCSAVVIVPCELQPCENGATCVNIGSTFQCLCPSGFTGVTCQNAPPLPCDMRPCQNGGTCVNIVASVFRCICPDSFTGQRCQNSPTPSPCDSVTCLNGGTCTTMGNGATCQCTPQFIGTFCERMNTVCNFNPCRNGATCVQDEMGMPFCICAEGFHGNNCQFLVDGPCNTSPCFNGGICNNIQLNAFQCDCRLTSFTGRQCNIPLSLPCNSNPCLNGGTCRNTGSNTGITCFCEPPFTGTTCQSKLYIRNHSIIKCGMFIIYLVITDVSRPFYNTTPG</sequence>
<dbReference type="PANTHER" id="PTHR24036">
    <property type="entry name" value="SKELETOR-RELATED"/>
    <property type="match status" value="1"/>
</dbReference>
<dbReference type="PROSITE" id="PS50836">
    <property type="entry name" value="DOMON"/>
    <property type="match status" value="1"/>
</dbReference>
<feature type="domain" description="EGF-like" evidence="16">
    <location>
        <begin position="727"/>
        <end position="763"/>
    </location>
</feature>
<evidence type="ECO:0000259" key="18">
    <source>
        <dbReference type="PROSITE" id="PS51549"/>
    </source>
</evidence>
<evidence type="ECO:0000256" key="6">
    <source>
        <dbReference type="ARBA" id="ARBA00022737"/>
    </source>
</evidence>
<dbReference type="OrthoDB" id="2448405at2759"/>
<dbReference type="Pfam" id="PF10517">
    <property type="entry name" value="DM13"/>
    <property type="match status" value="2"/>
</dbReference>
<dbReference type="PROSITE" id="PS00010">
    <property type="entry name" value="ASX_HYDROXYL"/>
    <property type="match status" value="3"/>
</dbReference>
<dbReference type="InterPro" id="IPR000742">
    <property type="entry name" value="EGF"/>
</dbReference>
<dbReference type="Pfam" id="PF03351">
    <property type="entry name" value="DOMON"/>
    <property type="match status" value="1"/>
</dbReference>
<comment type="caution">
    <text evidence="19">The sequence shown here is derived from an EMBL/GenBank/DDBJ whole genome shotgun (WGS) entry which is preliminary data.</text>
</comment>
<dbReference type="FunFam" id="2.10.25.10:FF:000185">
    <property type="entry name" value="basement membrane-specific heparan sulfate proteoglycan core protein-like"/>
    <property type="match status" value="1"/>
</dbReference>
<evidence type="ECO:0000256" key="5">
    <source>
        <dbReference type="ARBA" id="ARBA00022729"/>
    </source>
</evidence>
<evidence type="ECO:0000256" key="2">
    <source>
        <dbReference type="ARBA" id="ARBA00022473"/>
    </source>
</evidence>
<protein>
    <submittedName>
        <fullName evidence="19">Protein Skeletor, isoforms B/C</fullName>
    </submittedName>
</protein>
<dbReference type="EMBL" id="JAIZAY010000017">
    <property type="protein sequence ID" value="KAJ8026230.1"/>
    <property type="molecule type" value="Genomic_DNA"/>
</dbReference>
<dbReference type="PROSITE" id="PS50026">
    <property type="entry name" value="EGF_3"/>
    <property type="match status" value="10"/>
</dbReference>
<evidence type="ECO:0000256" key="8">
    <source>
        <dbReference type="ARBA" id="ARBA00022843"/>
    </source>
</evidence>
<organism evidence="19 20">
    <name type="scientific">Holothuria leucospilota</name>
    <name type="common">Black long sea cucumber</name>
    <name type="synonym">Mertensiothuria leucospilota</name>
    <dbReference type="NCBI Taxonomy" id="206669"/>
    <lineage>
        <taxon>Eukaryota</taxon>
        <taxon>Metazoa</taxon>
        <taxon>Echinodermata</taxon>
        <taxon>Eleutherozoa</taxon>
        <taxon>Echinozoa</taxon>
        <taxon>Holothuroidea</taxon>
        <taxon>Aspidochirotacea</taxon>
        <taxon>Aspidochirotida</taxon>
        <taxon>Holothuriidae</taxon>
        <taxon>Holothuria</taxon>
    </lineage>
</organism>
<dbReference type="InterPro" id="IPR001881">
    <property type="entry name" value="EGF-like_Ca-bd_dom"/>
</dbReference>
<evidence type="ECO:0000256" key="7">
    <source>
        <dbReference type="ARBA" id="ARBA00022782"/>
    </source>
</evidence>
<feature type="disulfide bond" evidence="14">
    <location>
        <begin position="714"/>
        <end position="723"/>
    </location>
</feature>
<evidence type="ECO:0000256" key="12">
    <source>
        <dbReference type="ARBA" id="ARBA00023157"/>
    </source>
</evidence>
<feature type="domain" description="DM13" evidence="18">
    <location>
        <begin position="142"/>
        <end position="253"/>
    </location>
</feature>
<dbReference type="GO" id="GO:0005509">
    <property type="term" value="F:calcium ion binding"/>
    <property type="evidence" value="ECO:0007669"/>
    <property type="project" value="InterPro"/>
</dbReference>
<keyword evidence="13" id="KW-0325">Glycoprotein</keyword>
<dbReference type="InterPro" id="IPR013032">
    <property type="entry name" value="EGF-like_CS"/>
</dbReference>
<keyword evidence="11" id="KW-0472">Membrane</keyword>
<evidence type="ECO:0000256" key="10">
    <source>
        <dbReference type="ARBA" id="ARBA00022989"/>
    </source>
</evidence>
<feature type="domain" description="EGF-like" evidence="16">
    <location>
        <begin position="644"/>
        <end position="682"/>
    </location>
</feature>
<dbReference type="PROSITE" id="PS00022">
    <property type="entry name" value="EGF_1"/>
    <property type="match status" value="8"/>
</dbReference>
<feature type="domain" description="EGF-like" evidence="16">
    <location>
        <begin position="805"/>
        <end position="841"/>
    </location>
</feature>
<keyword evidence="2" id="KW-0217">Developmental protein</keyword>
<keyword evidence="9" id="KW-0914">Notch signaling pathway</keyword>
<dbReference type="GO" id="GO:0030154">
    <property type="term" value="P:cell differentiation"/>
    <property type="evidence" value="ECO:0007669"/>
    <property type="project" value="UniProtKB-KW"/>
</dbReference>
<feature type="disulfide bond" evidence="14">
    <location>
        <begin position="753"/>
        <end position="762"/>
    </location>
</feature>
<dbReference type="InterPro" id="IPR000152">
    <property type="entry name" value="EGF-type_Asp/Asn_hydroxyl_site"/>
</dbReference>
<dbReference type="Pfam" id="PF12661">
    <property type="entry name" value="hEGF"/>
    <property type="match status" value="1"/>
</dbReference>
<dbReference type="FunFam" id="2.10.25.10:FF:000368">
    <property type="entry name" value="Delta-like 3 (Drosophila), isoform CRA_b"/>
    <property type="match status" value="1"/>
</dbReference>
<evidence type="ECO:0000259" key="17">
    <source>
        <dbReference type="PROSITE" id="PS50836"/>
    </source>
</evidence>
<feature type="domain" description="EGF-like" evidence="16">
    <location>
        <begin position="885"/>
        <end position="921"/>
    </location>
</feature>
<dbReference type="SMART" id="SM00179">
    <property type="entry name" value="EGF_CA"/>
    <property type="match status" value="9"/>
</dbReference>
<evidence type="ECO:0000256" key="3">
    <source>
        <dbReference type="ARBA" id="ARBA00022536"/>
    </source>
</evidence>
<feature type="signal peptide" evidence="15">
    <location>
        <begin position="1"/>
        <end position="24"/>
    </location>
</feature>
<feature type="disulfide bond" evidence="14">
    <location>
        <begin position="950"/>
        <end position="959"/>
    </location>
</feature>
<evidence type="ECO:0000256" key="15">
    <source>
        <dbReference type="SAM" id="SignalP"/>
    </source>
</evidence>
<feature type="disulfide bond" evidence="14">
    <location>
        <begin position="792"/>
        <end position="801"/>
    </location>
</feature>
<feature type="disulfide bond" evidence="14">
    <location>
        <begin position="871"/>
        <end position="880"/>
    </location>
</feature>
<dbReference type="InterPro" id="IPR045266">
    <property type="entry name" value="DOH_DOMON"/>
</dbReference>
<dbReference type="SMART" id="SM00664">
    <property type="entry name" value="DoH"/>
    <property type="match status" value="1"/>
</dbReference>
<dbReference type="Proteomes" id="UP001152320">
    <property type="component" value="Chromosome 17"/>
</dbReference>
<feature type="domain" description="EGF-like" evidence="16">
    <location>
        <begin position="766"/>
        <end position="802"/>
    </location>
</feature>
<dbReference type="Pfam" id="PF00008">
    <property type="entry name" value="EGF"/>
    <property type="match status" value="6"/>
</dbReference>
<feature type="disulfide bond" evidence="14">
    <location>
        <begin position="911"/>
        <end position="920"/>
    </location>
</feature>
<dbReference type="CDD" id="cd00054">
    <property type="entry name" value="EGF_CA"/>
    <property type="match status" value="7"/>
</dbReference>
<dbReference type="InterPro" id="IPR009030">
    <property type="entry name" value="Growth_fac_rcpt_cys_sf"/>
</dbReference>
<evidence type="ECO:0000256" key="1">
    <source>
        <dbReference type="ARBA" id="ARBA00004479"/>
    </source>
</evidence>
<keyword evidence="8" id="KW-0832">Ubl conjugation</keyword>
<feature type="domain" description="EGF-like" evidence="16">
    <location>
        <begin position="963"/>
        <end position="1001"/>
    </location>
</feature>
<keyword evidence="4" id="KW-0812">Transmembrane</keyword>
<dbReference type="SUPFAM" id="SSF57196">
    <property type="entry name" value="EGF/Laminin"/>
    <property type="match status" value="7"/>
</dbReference>
<feature type="domain" description="EGF-like" evidence="16">
    <location>
        <begin position="1004"/>
        <end position="1042"/>
    </location>
</feature>
<feature type="domain" description="EGF-like" evidence="16">
    <location>
        <begin position="923"/>
        <end position="960"/>
    </location>
</feature>
<comment type="caution">
    <text evidence="14">Lacks conserved residue(s) required for the propagation of feature annotation.</text>
</comment>
<name>A0A9Q0YPM1_HOLLE</name>
<dbReference type="SUPFAM" id="SSF57184">
    <property type="entry name" value="Growth factor receptor domain"/>
    <property type="match status" value="1"/>
</dbReference>
<evidence type="ECO:0000313" key="19">
    <source>
        <dbReference type="EMBL" id="KAJ8026230.1"/>
    </source>
</evidence>
<dbReference type="AlphaFoldDB" id="A0A9Q0YPM1"/>
<evidence type="ECO:0000256" key="14">
    <source>
        <dbReference type="PROSITE-ProRule" id="PRU00076"/>
    </source>
</evidence>
<dbReference type="SMART" id="SM00686">
    <property type="entry name" value="DM13"/>
    <property type="match status" value="2"/>
</dbReference>
<feature type="domain" description="EGF-like" evidence="16">
    <location>
        <begin position="844"/>
        <end position="881"/>
    </location>
</feature>
<feature type="domain" description="DOMON" evidence="17">
    <location>
        <begin position="284"/>
        <end position="422"/>
    </location>
</feature>
<evidence type="ECO:0000313" key="20">
    <source>
        <dbReference type="Proteomes" id="UP001152320"/>
    </source>
</evidence>
<dbReference type="GO" id="GO:0016020">
    <property type="term" value="C:membrane"/>
    <property type="evidence" value="ECO:0007669"/>
    <property type="project" value="UniProtKB-SubCell"/>
</dbReference>
<dbReference type="InterPro" id="IPR005018">
    <property type="entry name" value="DOMON_domain"/>
</dbReference>
<keyword evidence="12 14" id="KW-1015">Disulfide bond</keyword>
<evidence type="ECO:0000256" key="13">
    <source>
        <dbReference type="ARBA" id="ARBA00023180"/>
    </source>
</evidence>
<dbReference type="Gene3D" id="2.10.25.10">
    <property type="entry name" value="Laminin"/>
    <property type="match status" value="10"/>
</dbReference>
<feature type="domain" description="DM13" evidence="18">
    <location>
        <begin position="30"/>
        <end position="135"/>
    </location>
</feature>
<keyword evidence="20" id="KW-1185">Reference proteome</keyword>
<feature type="chain" id="PRO_5040478909" evidence="15">
    <location>
        <begin position="25"/>
        <end position="1077"/>
    </location>
</feature>
<evidence type="ECO:0000256" key="9">
    <source>
        <dbReference type="ARBA" id="ARBA00022976"/>
    </source>
</evidence>
<evidence type="ECO:0000256" key="11">
    <source>
        <dbReference type="ARBA" id="ARBA00023136"/>
    </source>
</evidence>
<evidence type="ECO:0000259" key="16">
    <source>
        <dbReference type="PROSITE" id="PS50026"/>
    </source>
</evidence>
<dbReference type="GO" id="GO:0007219">
    <property type="term" value="P:Notch signaling pathway"/>
    <property type="evidence" value="ECO:0007669"/>
    <property type="project" value="UniProtKB-KW"/>
</dbReference>
<dbReference type="PANTHER" id="PTHR24036:SF5">
    <property type="entry name" value="THROMBOMODULIN"/>
    <property type="match status" value="1"/>
</dbReference>
<dbReference type="CDD" id="cd09631">
    <property type="entry name" value="DOMON_DOH"/>
    <property type="match status" value="1"/>
</dbReference>
<gene>
    <name evidence="19" type="ORF">HOLleu_34023</name>
</gene>
<dbReference type="InterPro" id="IPR057443">
    <property type="entry name" value="At5g54830-like"/>
</dbReference>
<accession>A0A9Q0YPM1</accession>
<keyword evidence="6" id="KW-0677">Repeat</keyword>
<dbReference type="GO" id="GO:0071944">
    <property type="term" value="C:cell periphery"/>
    <property type="evidence" value="ECO:0007669"/>
    <property type="project" value="UniProtKB-ARBA"/>
</dbReference>
<proteinExistence type="predicted"/>
<keyword evidence="3 14" id="KW-0245">EGF-like domain</keyword>
<dbReference type="InterPro" id="IPR052126">
    <property type="entry name" value="Spindle_Org/Thrombomodulin"/>
</dbReference>
<feature type="disulfide bond" evidence="14">
    <location>
        <begin position="1013"/>
        <end position="1030"/>
    </location>
</feature>
<feature type="domain" description="EGF-like" evidence="16">
    <location>
        <begin position="687"/>
        <end position="724"/>
    </location>
</feature>
<dbReference type="InterPro" id="IPR019545">
    <property type="entry name" value="DM13_domain"/>
</dbReference>
<feature type="disulfide bond" evidence="14">
    <location>
        <begin position="831"/>
        <end position="840"/>
    </location>
</feature>